<dbReference type="InterPro" id="IPR050482">
    <property type="entry name" value="Sensor_HK_TwoCompSys"/>
</dbReference>
<evidence type="ECO:0000256" key="3">
    <source>
        <dbReference type="ARBA" id="ARBA00022553"/>
    </source>
</evidence>
<keyword evidence="12" id="KW-1185">Reference proteome</keyword>
<comment type="caution">
    <text evidence="11">The sequence shown here is derived from an EMBL/GenBank/DDBJ whole genome shotgun (WGS) entry which is preliminary data.</text>
</comment>
<dbReference type="Pfam" id="PF02518">
    <property type="entry name" value="HATPase_c"/>
    <property type="match status" value="1"/>
</dbReference>
<keyword evidence="9" id="KW-1133">Transmembrane helix</keyword>
<dbReference type="InterPro" id="IPR036890">
    <property type="entry name" value="HATPase_C_sf"/>
</dbReference>
<keyword evidence="9" id="KW-0472">Membrane</keyword>
<dbReference type="Gene3D" id="1.20.5.1930">
    <property type="match status" value="1"/>
</dbReference>
<reference evidence="11" key="1">
    <citation type="journal article" date="2014" name="Int. J. Syst. Evol. Microbiol.">
        <title>Complete genome sequence of Corynebacterium casei LMG S-19264T (=DSM 44701T), isolated from a smear-ripened cheese.</title>
        <authorList>
            <consortium name="US DOE Joint Genome Institute (JGI-PGF)"/>
            <person name="Walter F."/>
            <person name="Albersmeier A."/>
            <person name="Kalinowski J."/>
            <person name="Ruckert C."/>
        </authorList>
    </citation>
    <scope>NUCLEOTIDE SEQUENCE</scope>
    <source>
        <strain evidence="11">CGMCC 1.15085</strain>
    </source>
</reference>
<dbReference type="RefSeq" id="WP_229749737.1">
    <property type="nucleotide sequence ID" value="NZ_BMHI01000004.1"/>
</dbReference>
<keyword evidence="3" id="KW-0597">Phosphoprotein</keyword>
<evidence type="ECO:0000256" key="9">
    <source>
        <dbReference type="SAM" id="Phobius"/>
    </source>
</evidence>
<evidence type="ECO:0000313" key="12">
    <source>
        <dbReference type="Proteomes" id="UP000636793"/>
    </source>
</evidence>
<dbReference type="PANTHER" id="PTHR24421:SF10">
    <property type="entry name" value="NITRATE_NITRITE SENSOR PROTEIN NARQ"/>
    <property type="match status" value="1"/>
</dbReference>
<keyword evidence="9" id="KW-0812">Transmembrane</keyword>
<dbReference type="Pfam" id="PF07730">
    <property type="entry name" value="HisKA_3"/>
    <property type="match status" value="1"/>
</dbReference>
<feature type="domain" description="Histidine kinase/HSP90-like ATPase" evidence="10">
    <location>
        <begin position="335"/>
        <end position="425"/>
    </location>
</feature>
<dbReference type="Pfam" id="PF13796">
    <property type="entry name" value="Sensor"/>
    <property type="match status" value="1"/>
</dbReference>
<keyword evidence="6 11" id="KW-0418">Kinase</keyword>
<keyword evidence="5" id="KW-0547">Nucleotide-binding</keyword>
<dbReference type="Gene3D" id="3.30.565.10">
    <property type="entry name" value="Histidine kinase-like ATPase, C-terminal domain"/>
    <property type="match status" value="1"/>
</dbReference>
<dbReference type="InterPro" id="IPR011712">
    <property type="entry name" value="Sig_transdc_His_kin_sub3_dim/P"/>
</dbReference>
<keyword evidence="8" id="KW-0902">Two-component regulatory system</keyword>
<accession>A0A916T8Y1</accession>
<dbReference type="InterPro" id="IPR025828">
    <property type="entry name" value="Put_sensor_dom"/>
</dbReference>
<dbReference type="GO" id="GO:0046983">
    <property type="term" value="F:protein dimerization activity"/>
    <property type="evidence" value="ECO:0007669"/>
    <property type="project" value="InterPro"/>
</dbReference>
<evidence type="ECO:0000256" key="5">
    <source>
        <dbReference type="ARBA" id="ARBA00022741"/>
    </source>
</evidence>
<feature type="transmembrane region" description="Helical" evidence="9">
    <location>
        <begin position="30"/>
        <end position="63"/>
    </location>
</feature>
<dbReference type="Proteomes" id="UP000636793">
    <property type="component" value="Unassembled WGS sequence"/>
</dbReference>
<name>A0A916T8Y1_9MICO</name>
<protein>
    <recommendedName>
        <fullName evidence="2">histidine kinase</fullName>
        <ecNumber evidence="2">2.7.13.3</ecNumber>
    </recommendedName>
</protein>
<evidence type="ECO:0000256" key="6">
    <source>
        <dbReference type="ARBA" id="ARBA00022777"/>
    </source>
</evidence>
<evidence type="ECO:0000256" key="8">
    <source>
        <dbReference type="ARBA" id="ARBA00023012"/>
    </source>
</evidence>
<dbReference type="GO" id="GO:0000155">
    <property type="term" value="F:phosphorelay sensor kinase activity"/>
    <property type="evidence" value="ECO:0007669"/>
    <property type="project" value="InterPro"/>
</dbReference>
<keyword evidence="7" id="KW-0067">ATP-binding</keyword>
<proteinExistence type="predicted"/>
<dbReference type="GO" id="GO:0005524">
    <property type="term" value="F:ATP binding"/>
    <property type="evidence" value="ECO:0007669"/>
    <property type="project" value="UniProtKB-KW"/>
</dbReference>
<dbReference type="SMART" id="SM00387">
    <property type="entry name" value="HATPase_c"/>
    <property type="match status" value="1"/>
</dbReference>
<evidence type="ECO:0000256" key="1">
    <source>
        <dbReference type="ARBA" id="ARBA00000085"/>
    </source>
</evidence>
<feature type="transmembrane region" description="Helical" evidence="9">
    <location>
        <begin position="117"/>
        <end position="139"/>
    </location>
</feature>
<evidence type="ECO:0000313" key="11">
    <source>
        <dbReference type="EMBL" id="GGB36283.1"/>
    </source>
</evidence>
<dbReference type="EMBL" id="BMHI01000004">
    <property type="protein sequence ID" value="GGB36283.1"/>
    <property type="molecule type" value="Genomic_DNA"/>
</dbReference>
<dbReference type="AlphaFoldDB" id="A0A916T8Y1"/>
<dbReference type="EC" id="2.7.13.3" evidence="2"/>
<dbReference type="CDD" id="cd16917">
    <property type="entry name" value="HATPase_UhpB-NarQ-NarX-like"/>
    <property type="match status" value="1"/>
</dbReference>
<evidence type="ECO:0000259" key="10">
    <source>
        <dbReference type="SMART" id="SM00387"/>
    </source>
</evidence>
<evidence type="ECO:0000256" key="4">
    <source>
        <dbReference type="ARBA" id="ARBA00022679"/>
    </source>
</evidence>
<reference evidence="11" key="2">
    <citation type="submission" date="2020-09" db="EMBL/GenBank/DDBJ databases">
        <authorList>
            <person name="Sun Q."/>
            <person name="Zhou Y."/>
        </authorList>
    </citation>
    <scope>NUCLEOTIDE SEQUENCE</scope>
    <source>
        <strain evidence="11">CGMCC 1.15085</strain>
    </source>
</reference>
<gene>
    <name evidence="11" type="ORF">GCM10011492_28770</name>
</gene>
<dbReference type="InterPro" id="IPR003594">
    <property type="entry name" value="HATPase_dom"/>
</dbReference>
<keyword evidence="4" id="KW-0808">Transferase</keyword>
<organism evidence="11 12">
    <name type="scientific">Flexivirga endophytica</name>
    <dbReference type="NCBI Taxonomy" id="1849103"/>
    <lineage>
        <taxon>Bacteria</taxon>
        <taxon>Bacillati</taxon>
        <taxon>Actinomycetota</taxon>
        <taxon>Actinomycetes</taxon>
        <taxon>Micrococcales</taxon>
        <taxon>Dermacoccaceae</taxon>
        <taxon>Flexivirga</taxon>
    </lineage>
</organism>
<dbReference type="GO" id="GO:0016020">
    <property type="term" value="C:membrane"/>
    <property type="evidence" value="ECO:0007669"/>
    <property type="project" value="InterPro"/>
</dbReference>
<evidence type="ECO:0000256" key="7">
    <source>
        <dbReference type="ARBA" id="ARBA00022840"/>
    </source>
</evidence>
<sequence length="425" mass="44795">MSNPSVSTEHTSVLAEGWSVVRRAAIALKWLVAGFGIALLAIGVIALAVVTALLCVVGVGLLLLRAMLDLVRRVAELERRRLRAIGHPVRMPYAEPPRGARAAWQAIAHDPTTRRDLSWLATYAVVGFVVGAVAIQIVANGVQALTLPAWWHLVPRGEATLVNGFVAVTTWPGAWVAMAMGVIWLVLAVALSPVLLRAQTVTGRRWLPPDPAIDWSTRVAELTATRAAALDAHALELRRIERALHDGAQNKLVTVAVLAGAAQRSLENDPQRTAEILERVQTGAESALAELRSVVRSILPPVLEKSGLDGALSALAAQSPVPATVRVTAGRVPVSVEATAYFAVAEGLTNVARHSGATHASVEVTMRGDVLQVRVEDDGHGGARVRDGSGLAGITRRAEAHDGTVTVSSPVGGPTILEVRLPCGS</sequence>
<feature type="transmembrane region" description="Helical" evidence="9">
    <location>
        <begin position="174"/>
        <end position="196"/>
    </location>
</feature>
<evidence type="ECO:0000256" key="2">
    <source>
        <dbReference type="ARBA" id="ARBA00012438"/>
    </source>
</evidence>
<comment type="catalytic activity">
    <reaction evidence="1">
        <text>ATP + protein L-histidine = ADP + protein N-phospho-L-histidine.</text>
        <dbReference type="EC" id="2.7.13.3"/>
    </reaction>
</comment>
<dbReference type="SUPFAM" id="SSF55874">
    <property type="entry name" value="ATPase domain of HSP90 chaperone/DNA topoisomerase II/histidine kinase"/>
    <property type="match status" value="1"/>
</dbReference>
<dbReference type="PANTHER" id="PTHR24421">
    <property type="entry name" value="NITRATE/NITRITE SENSOR PROTEIN NARX-RELATED"/>
    <property type="match status" value="1"/>
</dbReference>